<feature type="region of interest" description="Disordered" evidence="1">
    <location>
        <begin position="25"/>
        <end position="51"/>
    </location>
</feature>
<evidence type="ECO:0000256" key="1">
    <source>
        <dbReference type="SAM" id="MobiDB-lite"/>
    </source>
</evidence>
<dbReference type="Proteomes" id="UP000076532">
    <property type="component" value="Unassembled WGS sequence"/>
</dbReference>
<evidence type="ECO:0000313" key="3">
    <source>
        <dbReference type="Proteomes" id="UP000076532"/>
    </source>
</evidence>
<evidence type="ECO:0000313" key="2">
    <source>
        <dbReference type="EMBL" id="KZP28376.1"/>
    </source>
</evidence>
<accession>A0A166RKM0</accession>
<gene>
    <name evidence="2" type="ORF">FIBSPDRAFT_947617</name>
</gene>
<protein>
    <submittedName>
        <fullName evidence="2">Uncharacterized protein</fullName>
    </submittedName>
</protein>
<keyword evidence="3" id="KW-1185">Reference proteome</keyword>
<sequence length="245" mass="28209">MAHATVAEKKAQRRYRSHPIVREKIRENDRVRKAKSRRVEKEKSNTARPATSRMPYFLMDRDEQEAEDRAVQKISGAEDSCSFSWKQAPPRIEVLHRQDDCKGDSIGRSSPDLQHSFAGPFAQGSLTCMLVSVRHKYHSWTYTHSWGPENQWTQAFAVELDGAGGERAQVERLLESFSLHCNEGREMLIELNRAGSMSKEVRRDVDVVRDIFLQSFDLLTMILSELKFVEIKVDQLRDDLNSSNL</sequence>
<name>A0A166RKM0_9AGAM</name>
<dbReference type="OrthoDB" id="2659386at2759"/>
<dbReference type="EMBL" id="KV417503">
    <property type="protein sequence ID" value="KZP28376.1"/>
    <property type="molecule type" value="Genomic_DNA"/>
</dbReference>
<organism evidence="2 3">
    <name type="scientific">Athelia psychrophila</name>
    <dbReference type="NCBI Taxonomy" id="1759441"/>
    <lineage>
        <taxon>Eukaryota</taxon>
        <taxon>Fungi</taxon>
        <taxon>Dikarya</taxon>
        <taxon>Basidiomycota</taxon>
        <taxon>Agaricomycotina</taxon>
        <taxon>Agaricomycetes</taxon>
        <taxon>Agaricomycetidae</taxon>
        <taxon>Atheliales</taxon>
        <taxon>Atheliaceae</taxon>
        <taxon>Athelia</taxon>
    </lineage>
</organism>
<proteinExistence type="predicted"/>
<reference evidence="2 3" key="1">
    <citation type="journal article" date="2016" name="Mol. Biol. Evol.">
        <title>Comparative Genomics of Early-Diverging Mushroom-Forming Fungi Provides Insights into the Origins of Lignocellulose Decay Capabilities.</title>
        <authorList>
            <person name="Nagy L.G."/>
            <person name="Riley R."/>
            <person name="Tritt A."/>
            <person name="Adam C."/>
            <person name="Daum C."/>
            <person name="Floudas D."/>
            <person name="Sun H."/>
            <person name="Yadav J.S."/>
            <person name="Pangilinan J."/>
            <person name="Larsson K.H."/>
            <person name="Matsuura K."/>
            <person name="Barry K."/>
            <person name="Labutti K."/>
            <person name="Kuo R."/>
            <person name="Ohm R.A."/>
            <person name="Bhattacharya S.S."/>
            <person name="Shirouzu T."/>
            <person name="Yoshinaga Y."/>
            <person name="Martin F.M."/>
            <person name="Grigoriev I.V."/>
            <person name="Hibbett D.S."/>
        </authorList>
    </citation>
    <scope>NUCLEOTIDE SEQUENCE [LARGE SCALE GENOMIC DNA]</scope>
    <source>
        <strain evidence="2 3">CBS 109695</strain>
    </source>
</reference>
<dbReference type="AlphaFoldDB" id="A0A166RKM0"/>
<feature type="compositionally biased region" description="Basic and acidic residues" evidence="1">
    <location>
        <begin position="25"/>
        <end position="45"/>
    </location>
</feature>